<dbReference type="CDD" id="cd01347">
    <property type="entry name" value="ligand_gated_channel"/>
    <property type="match status" value="1"/>
</dbReference>
<evidence type="ECO:0000259" key="15">
    <source>
        <dbReference type="Pfam" id="PF00593"/>
    </source>
</evidence>
<dbReference type="InterPro" id="IPR000531">
    <property type="entry name" value="Beta-barrel_TonB"/>
</dbReference>
<evidence type="ECO:0000256" key="13">
    <source>
        <dbReference type="SAM" id="MobiDB-lite"/>
    </source>
</evidence>
<keyword evidence="9 10" id="KW-0998">Cell outer membrane</keyword>
<evidence type="ECO:0000256" key="7">
    <source>
        <dbReference type="ARBA" id="ARBA00023077"/>
    </source>
</evidence>
<feature type="region of interest" description="Disordered" evidence="13">
    <location>
        <begin position="247"/>
        <end position="268"/>
    </location>
</feature>
<evidence type="ECO:0000256" key="14">
    <source>
        <dbReference type="SAM" id="SignalP"/>
    </source>
</evidence>
<feature type="domain" description="TonB-dependent receptor plug" evidence="16">
    <location>
        <begin position="41"/>
        <end position="152"/>
    </location>
</feature>
<evidence type="ECO:0000256" key="4">
    <source>
        <dbReference type="ARBA" id="ARBA00022692"/>
    </source>
</evidence>
<dbReference type="KEGG" id="mme:Marme_0884"/>
<evidence type="ECO:0000313" key="17">
    <source>
        <dbReference type="EMBL" id="ADZ90159.1"/>
    </source>
</evidence>
<dbReference type="PROSITE" id="PS52016">
    <property type="entry name" value="TONB_DEPENDENT_REC_3"/>
    <property type="match status" value="1"/>
</dbReference>
<dbReference type="HOGENOM" id="CLU_008287_18_2_6"/>
<dbReference type="PANTHER" id="PTHR30069:SF53">
    <property type="entry name" value="COLICIN I RECEPTOR-RELATED"/>
    <property type="match status" value="1"/>
</dbReference>
<evidence type="ECO:0000256" key="6">
    <source>
        <dbReference type="ARBA" id="ARBA00023065"/>
    </source>
</evidence>
<dbReference type="PANTHER" id="PTHR30069">
    <property type="entry name" value="TONB-DEPENDENT OUTER MEMBRANE RECEPTOR"/>
    <property type="match status" value="1"/>
</dbReference>
<protein>
    <submittedName>
        <fullName evidence="17">TonB-dependent receptor</fullName>
    </submittedName>
</protein>
<evidence type="ECO:0000256" key="8">
    <source>
        <dbReference type="ARBA" id="ARBA00023136"/>
    </source>
</evidence>
<dbReference type="Proteomes" id="UP000001062">
    <property type="component" value="Chromosome"/>
</dbReference>
<dbReference type="OrthoDB" id="9764669at2"/>
<dbReference type="EMBL" id="CP002583">
    <property type="protein sequence ID" value="ADZ90159.1"/>
    <property type="molecule type" value="Genomic_DNA"/>
</dbReference>
<evidence type="ECO:0000256" key="10">
    <source>
        <dbReference type="PROSITE-ProRule" id="PRU01360"/>
    </source>
</evidence>
<proteinExistence type="inferred from homology"/>
<keyword evidence="18" id="KW-1185">Reference proteome</keyword>
<dbReference type="Gene3D" id="2.170.130.10">
    <property type="entry name" value="TonB-dependent receptor, plug domain"/>
    <property type="match status" value="1"/>
</dbReference>
<organism evidence="17 18">
    <name type="scientific">Marinomonas mediterranea (strain ATCC 700492 / JCM 21426 / NBRC 103028 / MMB-1)</name>
    <dbReference type="NCBI Taxonomy" id="717774"/>
    <lineage>
        <taxon>Bacteria</taxon>
        <taxon>Pseudomonadati</taxon>
        <taxon>Pseudomonadota</taxon>
        <taxon>Gammaproteobacteria</taxon>
        <taxon>Oceanospirillales</taxon>
        <taxon>Oceanospirillaceae</taxon>
        <taxon>Marinomonas</taxon>
    </lineage>
</organism>
<dbReference type="PATRIC" id="fig|717774.3.peg.925"/>
<dbReference type="GO" id="GO:0009279">
    <property type="term" value="C:cell outer membrane"/>
    <property type="evidence" value="ECO:0007669"/>
    <property type="project" value="UniProtKB-SubCell"/>
</dbReference>
<keyword evidence="2 10" id="KW-0813">Transport</keyword>
<dbReference type="Gene3D" id="2.40.170.20">
    <property type="entry name" value="TonB-dependent receptor, beta-barrel domain"/>
    <property type="match status" value="1"/>
</dbReference>
<keyword evidence="7 11" id="KW-0798">TonB box</keyword>
<feature type="short sequence motif" description="TonB box" evidence="11">
    <location>
        <begin position="28"/>
        <end position="34"/>
    </location>
</feature>
<dbReference type="PROSITE" id="PS00430">
    <property type="entry name" value="TONB_DEPENDENT_REC_1"/>
    <property type="match status" value="1"/>
</dbReference>
<dbReference type="SUPFAM" id="SSF56935">
    <property type="entry name" value="Porins"/>
    <property type="match status" value="1"/>
</dbReference>
<dbReference type="STRING" id="717774.Marme_0884"/>
<keyword evidence="5 14" id="KW-0732">Signal</keyword>
<feature type="signal peptide" evidence="14">
    <location>
        <begin position="1"/>
        <end position="22"/>
    </location>
</feature>
<dbReference type="AlphaFoldDB" id="F2K3R0"/>
<dbReference type="InterPro" id="IPR037066">
    <property type="entry name" value="Plug_dom_sf"/>
</dbReference>
<evidence type="ECO:0000256" key="9">
    <source>
        <dbReference type="ARBA" id="ARBA00023237"/>
    </source>
</evidence>
<feature type="compositionally biased region" description="Basic and acidic residues" evidence="13">
    <location>
        <begin position="247"/>
        <end position="260"/>
    </location>
</feature>
<reference evidence="17 18" key="1">
    <citation type="journal article" date="2012" name="Stand. Genomic Sci.">
        <title>Complete genome sequence of the melanogenic marine bacterium Marinomonas mediterranea type strain (MMB-1(T)).</title>
        <authorList>
            <person name="Lucas-Elio P."/>
            <person name="Goodwin L."/>
            <person name="Woyke T."/>
            <person name="Pitluck S."/>
            <person name="Nolan M."/>
            <person name="Kyrpides N.C."/>
            <person name="Detter J.C."/>
            <person name="Copeland A."/>
            <person name="Teshima H."/>
            <person name="Bruce D."/>
            <person name="Detter C."/>
            <person name="Tapia R."/>
            <person name="Han S."/>
            <person name="Land M.L."/>
            <person name="Ivanova N."/>
            <person name="Mikhailova N."/>
            <person name="Johnston A.W."/>
            <person name="Sanchez-Amat A."/>
        </authorList>
    </citation>
    <scope>NUCLEOTIDE SEQUENCE [LARGE SCALE GENOMIC DNA]</scope>
    <source>
        <strain evidence="18">ATCC 700492 / JCM 21426 / NBRC 103028 / MMB-1</strain>
    </source>
</reference>
<dbReference type="InterPro" id="IPR036942">
    <property type="entry name" value="Beta-barrel_TonB_sf"/>
</dbReference>
<evidence type="ECO:0000256" key="3">
    <source>
        <dbReference type="ARBA" id="ARBA00022452"/>
    </source>
</evidence>
<keyword evidence="8 10" id="KW-0472">Membrane</keyword>
<name>F2K3R0_MARM1</name>
<keyword evidence="17" id="KW-0675">Receptor</keyword>
<dbReference type="GO" id="GO:0044718">
    <property type="term" value="P:siderophore transmembrane transport"/>
    <property type="evidence" value="ECO:0007669"/>
    <property type="project" value="TreeGrafter"/>
</dbReference>
<gene>
    <name evidence="17" type="ordered locus">Marme_0884</name>
</gene>
<keyword evidence="4 10" id="KW-0812">Transmembrane</keyword>
<keyword evidence="6" id="KW-0406">Ion transport</keyword>
<feature type="chain" id="PRO_5003284429" evidence="14">
    <location>
        <begin position="23"/>
        <end position="638"/>
    </location>
</feature>
<dbReference type="InterPro" id="IPR039426">
    <property type="entry name" value="TonB-dep_rcpt-like"/>
</dbReference>
<keyword evidence="3 10" id="KW-1134">Transmembrane beta strand</keyword>
<dbReference type="Pfam" id="PF07715">
    <property type="entry name" value="Plug"/>
    <property type="match status" value="1"/>
</dbReference>
<dbReference type="eggNOG" id="COG4771">
    <property type="taxonomic scope" value="Bacteria"/>
</dbReference>
<dbReference type="RefSeq" id="WP_013660064.1">
    <property type="nucleotide sequence ID" value="NC_015276.1"/>
</dbReference>
<feature type="domain" description="TonB-dependent receptor-like beta-barrel" evidence="15">
    <location>
        <begin position="209"/>
        <end position="610"/>
    </location>
</feature>
<evidence type="ECO:0000256" key="12">
    <source>
        <dbReference type="RuleBase" id="RU003357"/>
    </source>
</evidence>
<evidence type="ECO:0000256" key="11">
    <source>
        <dbReference type="PROSITE-ProRule" id="PRU10143"/>
    </source>
</evidence>
<sequence precursor="true">MKKVTMITMAALAVAATNASYAEEQLDTLVVTASGFEQDTTEAPATITVVTKEEIEKGSYRNISEVLESVPGIQLARATSGASGTNIQMRGLLPDYTMMLVDGRTQSSRESREKRADGYDQEWLPPLSMIERIEVIPGPMSTLYGSSAMGGVINIITKKHTEKWSGNLRSEAIFAEGNEFNDTKKNSVFLSGPILKDTLSLQLSAEYFDQEEDNIDGGNADKQIENYFGKLIYSANQSHDFALDISKSEQERTRTAGKSDDNDDLEENEKESVAITHFGKYKAVSETTFIQHDSTENITDESTITNTIFDTKWITPTDNHVIAFGGSYTKADLKDEGNQVENGTDTLSNDQLSIFIEDEWYLTDTFALTTGIRADKNENFENHLSPKVYGVWSVSDEWILKGGVSTGYKAPSLRRLSEDWAIASQGRDTYGNPDLKPESSVSSEINLTYSGSSFVASTTVFHTHFEDKLDTANCDNNCPVNTTTTTRRGRTTTVANRYWTNIDEVELNGAELNAKYLVTDALSTSLSYSYNDSKQLTGDNKGDPLSSIPLHLAVLSVNWTATDKLRLWTDYTYYGEANEEDDPTPSYKLIDVGANYTFNKNLKLSLGINNALNEEFTDEEYGYVDHGREYWAAVDVSF</sequence>
<dbReference type="Pfam" id="PF00593">
    <property type="entry name" value="TonB_dep_Rec_b-barrel"/>
    <property type="match status" value="1"/>
</dbReference>
<accession>F2K3R0</accession>
<dbReference type="InterPro" id="IPR010916">
    <property type="entry name" value="TonB_box_CS"/>
</dbReference>
<dbReference type="InterPro" id="IPR012910">
    <property type="entry name" value="Plug_dom"/>
</dbReference>
<comment type="similarity">
    <text evidence="10 12">Belongs to the TonB-dependent receptor family.</text>
</comment>
<evidence type="ECO:0000313" key="18">
    <source>
        <dbReference type="Proteomes" id="UP000001062"/>
    </source>
</evidence>
<dbReference type="GO" id="GO:0015344">
    <property type="term" value="F:siderophore uptake transmembrane transporter activity"/>
    <property type="evidence" value="ECO:0007669"/>
    <property type="project" value="TreeGrafter"/>
</dbReference>
<comment type="subcellular location">
    <subcellularLocation>
        <location evidence="1 10">Cell outer membrane</location>
        <topology evidence="1 10">Multi-pass membrane protein</topology>
    </subcellularLocation>
</comment>
<evidence type="ECO:0000256" key="2">
    <source>
        <dbReference type="ARBA" id="ARBA00022448"/>
    </source>
</evidence>
<evidence type="ECO:0000256" key="1">
    <source>
        <dbReference type="ARBA" id="ARBA00004571"/>
    </source>
</evidence>
<evidence type="ECO:0000259" key="16">
    <source>
        <dbReference type="Pfam" id="PF07715"/>
    </source>
</evidence>
<evidence type="ECO:0000256" key="5">
    <source>
        <dbReference type="ARBA" id="ARBA00022729"/>
    </source>
</evidence>